<accession>A0ABY5T312</accession>
<proteinExistence type="predicted"/>
<sequence length="58" mass="6911">MKHKLIEIPIEQLAIEHYLFDLEYPIEKVSEILDADENLVKEIHDKYIRAYTPGRSNK</sequence>
<name>A0ABY5T312_9VIRU</name>
<organism evidence="1 2">
    <name type="scientific">Bacteriophage sp</name>
    <dbReference type="NCBI Taxonomy" id="38018"/>
    <lineage>
        <taxon>Viruses</taxon>
    </lineage>
</organism>
<dbReference type="EMBL" id="OP030734">
    <property type="protein sequence ID" value="UVM80043.1"/>
    <property type="molecule type" value="Genomic_DNA"/>
</dbReference>
<dbReference type="Proteomes" id="UP001160541">
    <property type="component" value="Segment"/>
</dbReference>
<protein>
    <submittedName>
        <fullName evidence="1">Uncharacterized protein</fullName>
    </submittedName>
</protein>
<evidence type="ECO:0000313" key="2">
    <source>
        <dbReference type="Proteomes" id="UP001160541"/>
    </source>
</evidence>
<keyword evidence="2" id="KW-1185">Reference proteome</keyword>
<evidence type="ECO:0000313" key="1">
    <source>
        <dbReference type="EMBL" id="UVM80043.1"/>
    </source>
</evidence>
<reference evidence="1" key="1">
    <citation type="submission" date="2022-07" db="EMBL/GenBank/DDBJ databases">
        <title>High-quality bacteriophage genomes in the Japanese 4D cohort.</title>
        <authorList>
            <person name="Nishijima S."/>
        </authorList>
    </citation>
    <scope>NUCLEOTIDE SEQUENCE</scope>
    <source>
        <strain evidence="1">0049_62566</strain>
    </source>
</reference>